<name>W6MA00_9GAMM</name>
<sequence length="291" mass="32715">MAKRVSLATAVKLQNPGQCLLAQVENWESVGEMQMLPLAMIDPSPYQPREVYSDEALDGLAASIKETGLIQPIIVRPKDNQRYELVAGHRRWLATARTEKTTIAAIVRPLDNREAATISLMENLQREDLDPVDTAKGLQRMLDEFKLTQQDLAALLSRSKADITLTLGLLKLLPEIQAYIKQGKLTAGHGRLLYRLSHEKQRALAEMAMAKAWTVRTLERVIAQQKTASTPKADRDNNVVRLETLLQTHFAVPVRIRANPKGAGFITFRYHSLEECEAILNRFGLPPDQYQ</sequence>
<gene>
    <name evidence="7" type="ORF">BN873_490098</name>
</gene>
<evidence type="ECO:0000256" key="2">
    <source>
        <dbReference type="ARBA" id="ARBA00022372"/>
    </source>
</evidence>
<dbReference type="RefSeq" id="WP_082161275.1">
    <property type="nucleotide sequence ID" value="NZ_CBTJ020000057.1"/>
</dbReference>
<dbReference type="AlphaFoldDB" id="W6MA00"/>
<keyword evidence="3" id="KW-0159">Chromosome partition</keyword>
<evidence type="ECO:0000256" key="3">
    <source>
        <dbReference type="ARBA" id="ARBA00022829"/>
    </source>
</evidence>
<organism evidence="7 8">
    <name type="scientific">Candidatus Competibacter denitrificans Run_A_D11</name>
    <dbReference type="NCBI Taxonomy" id="1400863"/>
    <lineage>
        <taxon>Bacteria</taxon>
        <taxon>Pseudomonadati</taxon>
        <taxon>Pseudomonadota</taxon>
        <taxon>Gammaproteobacteria</taxon>
        <taxon>Candidatus Competibacteraceae</taxon>
        <taxon>Candidatus Competibacter</taxon>
    </lineage>
</organism>
<keyword evidence="4" id="KW-0238">DNA-binding</keyword>
<dbReference type="InterPro" id="IPR057240">
    <property type="entry name" value="ParB_dimer_C"/>
</dbReference>
<dbReference type="InterPro" id="IPR004437">
    <property type="entry name" value="ParB/RepB/Spo0J"/>
</dbReference>
<protein>
    <recommendedName>
        <fullName evidence="2">Probable chromosome-partitioning protein ParB</fullName>
    </recommendedName>
</protein>
<dbReference type="SUPFAM" id="SSF109709">
    <property type="entry name" value="KorB DNA-binding domain-like"/>
    <property type="match status" value="1"/>
</dbReference>
<dbReference type="Proteomes" id="UP000035760">
    <property type="component" value="Unassembled WGS sequence"/>
</dbReference>
<dbReference type="GO" id="GO:0003677">
    <property type="term" value="F:DNA binding"/>
    <property type="evidence" value="ECO:0007669"/>
    <property type="project" value="UniProtKB-KW"/>
</dbReference>
<dbReference type="EMBL" id="CBTJ020000057">
    <property type="protein sequence ID" value="CDI03489.1"/>
    <property type="molecule type" value="Genomic_DNA"/>
</dbReference>
<dbReference type="InterPro" id="IPR003115">
    <property type="entry name" value="ParB_N"/>
</dbReference>
<evidence type="ECO:0000256" key="5">
    <source>
        <dbReference type="ARBA" id="ARBA00025472"/>
    </source>
</evidence>
<comment type="function">
    <text evidence="5">Involved in chromosome partition. Localize to both poles of the predivisional cell following completion of DNA replication. Binds to the DNA origin of replication.</text>
</comment>
<dbReference type="GO" id="GO:0007059">
    <property type="term" value="P:chromosome segregation"/>
    <property type="evidence" value="ECO:0007669"/>
    <property type="project" value="UniProtKB-KW"/>
</dbReference>
<dbReference type="InterPro" id="IPR050336">
    <property type="entry name" value="Chromosome_partition/occlusion"/>
</dbReference>
<reference evidence="7" key="1">
    <citation type="submission" date="2013-07" db="EMBL/GenBank/DDBJ databases">
        <authorList>
            <person name="McIlroy S."/>
        </authorList>
    </citation>
    <scope>NUCLEOTIDE SEQUENCE [LARGE SCALE GENOMIC DNA]</scope>
    <source>
        <strain evidence="7">Run_A_D11</strain>
    </source>
</reference>
<dbReference type="FunFam" id="3.90.1530.30:FF:000001">
    <property type="entry name" value="Chromosome partitioning protein ParB"/>
    <property type="match status" value="1"/>
</dbReference>
<dbReference type="SUPFAM" id="SSF110849">
    <property type="entry name" value="ParB/Sulfiredoxin"/>
    <property type="match status" value="1"/>
</dbReference>
<evidence type="ECO:0000256" key="1">
    <source>
        <dbReference type="ARBA" id="ARBA00006295"/>
    </source>
</evidence>
<reference evidence="7" key="2">
    <citation type="submission" date="2014-03" db="EMBL/GenBank/DDBJ databases">
        <title>Candidatus Competibacter-lineage genomes retrieved from metagenomes reveal functional metabolic diversity.</title>
        <authorList>
            <person name="McIlroy S.J."/>
            <person name="Albertsen M."/>
            <person name="Andresen E.K."/>
            <person name="Saunders A.M."/>
            <person name="Kristiansen R."/>
            <person name="Stokholm-Bjerregaard M."/>
            <person name="Nielsen K.L."/>
            <person name="Nielsen P.H."/>
        </authorList>
    </citation>
    <scope>NUCLEOTIDE SEQUENCE</scope>
    <source>
        <strain evidence="7">Run_A_D11</strain>
    </source>
</reference>
<evidence type="ECO:0000259" key="6">
    <source>
        <dbReference type="SMART" id="SM00470"/>
    </source>
</evidence>
<comment type="similarity">
    <text evidence="1">Belongs to the ParB family.</text>
</comment>
<dbReference type="InterPro" id="IPR041468">
    <property type="entry name" value="HTH_ParB/Spo0J"/>
</dbReference>
<accession>W6MA00</accession>
<dbReference type="GO" id="GO:0005694">
    <property type="term" value="C:chromosome"/>
    <property type="evidence" value="ECO:0007669"/>
    <property type="project" value="TreeGrafter"/>
</dbReference>
<dbReference type="Pfam" id="PF23552">
    <property type="entry name" value="ParB_C"/>
    <property type="match status" value="1"/>
</dbReference>
<evidence type="ECO:0000313" key="7">
    <source>
        <dbReference type="EMBL" id="CDI03489.1"/>
    </source>
</evidence>
<keyword evidence="8" id="KW-1185">Reference proteome</keyword>
<dbReference type="OrthoDB" id="9796891at2"/>
<proteinExistence type="inferred from homology"/>
<dbReference type="STRING" id="1400863.BN873_490098"/>
<feature type="domain" description="ParB-like N-terminal" evidence="6">
    <location>
        <begin position="34"/>
        <end position="124"/>
    </location>
</feature>
<dbReference type="Pfam" id="PF17762">
    <property type="entry name" value="HTH_ParB"/>
    <property type="match status" value="1"/>
</dbReference>
<dbReference type="Gene3D" id="1.10.10.2830">
    <property type="match status" value="1"/>
</dbReference>
<comment type="caution">
    <text evidence="7">The sequence shown here is derived from an EMBL/GenBank/DDBJ whole genome shotgun (WGS) entry which is preliminary data.</text>
</comment>
<dbReference type="Gene3D" id="3.90.1530.30">
    <property type="match status" value="1"/>
</dbReference>
<evidence type="ECO:0000313" key="8">
    <source>
        <dbReference type="Proteomes" id="UP000035760"/>
    </source>
</evidence>
<dbReference type="SMART" id="SM00470">
    <property type="entry name" value="ParB"/>
    <property type="match status" value="1"/>
</dbReference>
<evidence type="ECO:0000256" key="4">
    <source>
        <dbReference type="ARBA" id="ARBA00023125"/>
    </source>
</evidence>
<dbReference type="FunFam" id="1.10.10.2830:FF:000001">
    <property type="entry name" value="Chromosome partitioning protein ParB"/>
    <property type="match status" value="1"/>
</dbReference>
<dbReference type="PANTHER" id="PTHR33375">
    <property type="entry name" value="CHROMOSOME-PARTITIONING PROTEIN PARB-RELATED"/>
    <property type="match status" value="1"/>
</dbReference>
<dbReference type="PANTHER" id="PTHR33375:SF1">
    <property type="entry name" value="CHROMOSOME-PARTITIONING PROTEIN PARB-RELATED"/>
    <property type="match status" value="1"/>
</dbReference>
<dbReference type="NCBIfam" id="TIGR00180">
    <property type="entry name" value="parB_part"/>
    <property type="match status" value="1"/>
</dbReference>
<dbReference type="Pfam" id="PF02195">
    <property type="entry name" value="ParB_N"/>
    <property type="match status" value="1"/>
</dbReference>
<dbReference type="CDD" id="cd16393">
    <property type="entry name" value="SPO0J_N"/>
    <property type="match status" value="1"/>
</dbReference>
<dbReference type="InterPro" id="IPR036086">
    <property type="entry name" value="ParB/Sulfiredoxin_sf"/>
</dbReference>